<dbReference type="AlphaFoldDB" id="A0A0C3PVG3"/>
<protein>
    <recommendedName>
        <fullName evidence="4">Vta1 C-terminal domain-containing protein</fullName>
    </recommendedName>
</protein>
<feature type="compositionally biased region" description="Polar residues" evidence="1">
    <location>
        <begin position="1"/>
        <end position="16"/>
    </location>
</feature>
<reference evidence="2 3" key="1">
    <citation type="submission" date="2014-04" db="EMBL/GenBank/DDBJ databases">
        <authorList>
            <consortium name="DOE Joint Genome Institute"/>
            <person name="Kuo A."/>
            <person name="Girlanda M."/>
            <person name="Perotto S."/>
            <person name="Kohler A."/>
            <person name="Nagy L.G."/>
            <person name="Floudas D."/>
            <person name="Copeland A."/>
            <person name="Barry K.W."/>
            <person name="Cichocki N."/>
            <person name="Veneault-Fourrey C."/>
            <person name="LaButti K."/>
            <person name="Lindquist E.A."/>
            <person name="Lipzen A."/>
            <person name="Lundell T."/>
            <person name="Morin E."/>
            <person name="Murat C."/>
            <person name="Sun H."/>
            <person name="Tunlid A."/>
            <person name="Henrissat B."/>
            <person name="Grigoriev I.V."/>
            <person name="Hibbett D.S."/>
            <person name="Martin F."/>
            <person name="Nordberg H.P."/>
            <person name="Cantor M.N."/>
            <person name="Hua S.X."/>
        </authorList>
    </citation>
    <scope>NUCLEOTIDE SEQUENCE [LARGE SCALE GENOMIC DNA]</scope>
    <source>
        <strain evidence="2 3">MUT 4182</strain>
    </source>
</reference>
<gene>
    <name evidence="2" type="ORF">M407DRAFT_153618</name>
</gene>
<feature type="compositionally biased region" description="Polar residues" evidence="1">
    <location>
        <begin position="130"/>
        <end position="155"/>
    </location>
</feature>
<feature type="compositionally biased region" description="Pro residues" evidence="1">
    <location>
        <begin position="160"/>
        <end position="186"/>
    </location>
</feature>
<feature type="region of interest" description="Disordered" evidence="1">
    <location>
        <begin position="1"/>
        <end position="27"/>
    </location>
</feature>
<keyword evidence="3" id="KW-1185">Reference proteome</keyword>
<reference evidence="3" key="2">
    <citation type="submission" date="2015-01" db="EMBL/GenBank/DDBJ databases">
        <title>Evolutionary Origins and Diversification of the Mycorrhizal Mutualists.</title>
        <authorList>
            <consortium name="DOE Joint Genome Institute"/>
            <consortium name="Mycorrhizal Genomics Consortium"/>
            <person name="Kohler A."/>
            <person name="Kuo A."/>
            <person name="Nagy L.G."/>
            <person name="Floudas D."/>
            <person name="Copeland A."/>
            <person name="Barry K.W."/>
            <person name="Cichocki N."/>
            <person name="Veneault-Fourrey C."/>
            <person name="LaButti K."/>
            <person name="Lindquist E.A."/>
            <person name="Lipzen A."/>
            <person name="Lundell T."/>
            <person name="Morin E."/>
            <person name="Murat C."/>
            <person name="Riley R."/>
            <person name="Ohm R."/>
            <person name="Sun H."/>
            <person name="Tunlid A."/>
            <person name="Henrissat B."/>
            <person name="Grigoriev I.V."/>
            <person name="Hibbett D.S."/>
            <person name="Martin F."/>
        </authorList>
    </citation>
    <scope>NUCLEOTIDE SEQUENCE [LARGE SCALE GENOMIC DNA]</scope>
    <source>
        <strain evidence="3">MUT 4182</strain>
    </source>
</reference>
<dbReference type="EMBL" id="KN823250">
    <property type="protein sequence ID" value="KIO18935.1"/>
    <property type="molecule type" value="Genomic_DNA"/>
</dbReference>
<dbReference type="Proteomes" id="UP000054248">
    <property type="component" value="Unassembled WGS sequence"/>
</dbReference>
<sequence>MSNDGTASAQQLNTQKPDVRPPYFPEIPVRKPLVGVYEWLAIEAALMESDDEDESDDSDDETASKEEVRIRRYRPGVTFDLPHDEEAATSADESVGIQTPPRSPGIPLVRHSSHKRIRPSSPPPRFSSPYNSDTESSSRPIHSVRQPSPLVTSPISFIPPALPSPTPPSPLAPPPPPPPPPEPAPELPVTLSDDLVTQIKNHCRAAAGSVDWQELDAARQHLRAALAILEGTTK</sequence>
<name>A0A0C3PVG3_9AGAM</name>
<organism evidence="2 3">
    <name type="scientific">Tulasnella calospora MUT 4182</name>
    <dbReference type="NCBI Taxonomy" id="1051891"/>
    <lineage>
        <taxon>Eukaryota</taxon>
        <taxon>Fungi</taxon>
        <taxon>Dikarya</taxon>
        <taxon>Basidiomycota</taxon>
        <taxon>Agaricomycotina</taxon>
        <taxon>Agaricomycetes</taxon>
        <taxon>Cantharellales</taxon>
        <taxon>Tulasnellaceae</taxon>
        <taxon>Tulasnella</taxon>
    </lineage>
</organism>
<accession>A0A0C3PVG3</accession>
<dbReference type="OrthoDB" id="3253193at2759"/>
<evidence type="ECO:0000313" key="3">
    <source>
        <dbReference type="Proteomes" id="UP000054248"/>
    </source>
</evidence>
<dbReference type="HOGENOM" id="CLU_1185780_0_0_1"/>
<evidence type="ECO:0000256" key="1">
    <source>
        <dbReference type="SAM" id="MobiDB-lite"/>
    </source>
</evidence>
<feature type="compositionally biased region" description="Acidic residues" evidence="1">
    <location>
        <begin position="48"/>
        <end position="61"/>
    </location>
</feature>
<feature type="region of interest" description="Disordered" evidence="1">
    <location>
        <begin position="47"/>
        <end position="189"/>
    </location>
</feature>
<proteinExistence type="predicted"/>
<evidence type="ECO:0000313" key="2">
    <source>
        <dbReference type="EMBL" id="KIO18935.1"/>
    </source>
</evidence>
<evidence type="ECO:0008006" key="4">
    <source>
        <dbReference type="Google" id="ProtNLM"/>
    </source>
</evidence>